<dbReference type="HOGENOM" id="CLU_3424580_0_0_9"/>
<sequence>MKHRVLLFSIEKGKGPLINTFN</sequence>
<proteinExistence type="predicted"/>
<accession>Q9K8Q3</accession>
<dbReference type="KEGG" id="bha:BH2950"/>
<dbReference type="Proteomes" id="UP000001258">
    <property type="component" value="Chromosome"/>
</dbReference>
<dbReference type="STRING" id="272558.gene:10728860"/>
<organism evidence="1 2">
    <name type="scientific">Halalkalibacterium halodurans (strain ATCC BAA-125 / DSM 18197 / FERM 7344 / JCM 9153 / C-125)</name>
    <name type="common">Bacillus halodurans</name>
    <dbReference type="NCBI Taxonomy" id="272558"/>
    <lineage>
        <taxon>Bacteria</taxon>
        <taxon>Bacillati</taxon>
        <taxon>Bacillota</taxon>
        <taxon>Bacilli</taxon>
        <taxon>Bacillales</taxon>
        <taxon>Bacillaceae</taxon>
        <taxon>Halalkalibacterium (ex Joshi et al. 2022)</taxon>
    </lineage>
</organism>
<dbReference type="AlphaFoldDB" id="Q9K8Q3"/>
<keyword evidence="2" id="KW-1185">Reference proteome</keyword>
<dbReference type="PIR" id="F84018">
    <property type="entry name" value="F84018"/>
</dbReference>
<reference evidence="1 2" key="1">
    <citation type="journal article" date="2000" name="Nucleic Acids Res.">
        <title>Complete genome sequence of the alkaliphilic bacterium Bacillus halodurans and genomic sequence comparison with Bacillus subtilis.</title>
        <authorList>
            <person name="Takami H."/>
            <person name="Nakasone K."/>
            <person name="Takaki Y."/>
            <person name="Maeno G."/>
            <person name="Sasaki R."/>
            <person name="Masui N."/>
            <person name="Fuji F."/>
            <person name="Hirama C."/>
            <person name="Nakamura Y."/>
            <person name="Ogasawara N."/>
            <person name="Kuhara S."/>
            <person name="Horikoshi K."/>
        </authorList>
    </citation>
    <scope>NUCLEOTIDE SEQUENCE [LARGE SCALE GENOMIC DNA]</scope>
    <source>
        <strain evidence="2">ATCC BAA-125 / DSM 18197 / FERM 7344 / JCM 9153 / C-125</strain>
    </source>
</reference>
<protein>
    <submittedName>
        <fullName evidence="1">BH2950 protein</fullName>
    </submittedName>
</protein>
<evidence type="ECO:0000313" key="2">
    <source>
        <dbReference type="Proteomes" id="UP000001258"/>
    </source>
</evidence>
<name>Q9K8Q3_HALH5</name>
<evidence type="ECO:0000313" key="1">
    <source>
        <dbReference type="EMBL" id="BAB06669.1"/>
    </source>
</evidence>
<gene>
    <name evidence="1" type="ordered locus">BH2950</name>
</gene>
<dbReference type="EMBL" id="BA000004">
    <property type="protein sequence ID" value="BAB06669.1"/>
    <property type="molecule type" value="Genomic_DNA"/>
</dbReference>